<keyword evidence="2" id="KW-1185">Reference proteome</keyword>
<name>A0ABD3XY40_SINWO</name>
<protein>
    <submittedName>
        <fullName evidence="1">Uncharacterized protein</fullName>
    </submittedName>
</protein>
<dbReference type="AlphaFoldDB" id="A0ABD3XY40"/>
<proteinExistence type="predicted"/>
<reference evidence="1 2" key="1">
    <citation type="submission" date="2024-11" db="EMBL/GenBank/DDBJ databases">
        <title>Chromosome-level genome assembly of the freshwater bivalve Anodonta woodiana.</title>
        <authorList>
            <person name="Chen X."/>
        </authorList>
    </citation>
    <scope>NUCLEOTIDE SEQUENCE [LARGE SCALE GENOMIC DNA]</scope>
    <source>
        <strain evidence="1">MN2024</strain>
        <tissue evidence="1">Gills</tissue>
    </source>
</reference>
<organism evidence="1 2">
    <name type="scientific">Sinanodonta woodiana</name>
    <name type="common">Chinese pond mussel</name>
    <name type="synonym">Anodonta woodiana</name>
    <dbReference type="NCBI Taxonomy" id="1069815"/>
    <lineage>
        <taxon>Eukaryota</taxon>
        <taxon>Metazoa</taxon>
        <taxon>Spiralia</taxon>
        <taxon>Lophotrochozoa</taxon>
        <taxon>Mollusca</taxon>
        <taxon>Bivalvia</taxon>
        <taxon>Autobranchia</taxon>
        <taxon>Heteroconchia</taxon>
        <taxon>Palaeoheterodonta</taxon>
        <taxon>Unionida</taxon>
        <taxon>Unionoidea</taxon>
        <taxon>Unionidae</taxon>
        <taxon>Unioninae</taxon>
        <taxon>Sinanodonta</taxon>
    </lineage>
</organism>
<dbReference type="EMBL" id="JBJQND010000001">
    <property type="protein sequence ID" value="KAL3890907.1"/>
    <property type="molecule type" value="Genomic_DNA"/>
</dbReference>
<evidence type="ECO:0000313" key="1">
    <source>
        <dbReference type="EMBL" id="KAL3890907.1"/>
    </source>
</evidence>
<evidence type="ECO:0000313" key="2">
    <source>
        <dbReference type="Proteomes" id="UP001634394"/>
    </source>
</evidence>
<accession>A0ABD3XY40</accession>
<sequence>MGEPLPGDEPFKIFDIDYYNQLFLDSAGAIQSTYRAKDEGQEVYLQQSAVPKILVLKVGTLCNFSSEHIKWFAQRHTRSSSCSSRKLSSSYLFCWEICSVALDQL</sequence>
<comment type="caution">
    <text evidence="1">The sequence shown here is derived from an EMBL/GenBank/DDBJ whole genome shotgun (WGS) entry which is preliminary data.</text>
</comment>
<gene>
    <name evidence="1" type="ORF">ACJMK2_003178</name>
</gene>
<dbReference type="Proteomes" id="UP001634394">
    <property type="component" value="Unassembled WGS sequence"/>
</dbReference>